<dbReference type="EMBL" id="MLQQ01000039">
    <property type="protein sequence ID" value="OIJ10653.1"/>
    <property type="molecule type" value="Genomic_DNA"/>
</dbReference>
<dbReference type="RefSeq" id="WP_071313848.1">
    <property type="nucleotide sequence ID" value="NZ_MLQQ01000039.1"/>
</dbReference>
<feature type="transmembrane region" description="Helical" evidence="1">
    <location>
        <begin position="15"/>
        <end position="34"/>
    </location>
</feature>
<protein>
    <submittedName>
        <fullName evidence="2">Uncharacterized protein</fullName>
    </submittedName>
</protein>
<keyword evidence="1" id="KW-1133">Transmembrane helix</keyword>
<keyword evidence="1" id="KW-0472">Membrane</keyword>
<dbReference type="Proteomes" id="UP000180098">
    <property type="component" value="Unassembled WGS sequence"/>
</dbReference>
<sequence>MGYYRPKLLSGKSRLVLFIFVVGLVITFIAVYHAKGSVGSVAESNKVTEINFNEHFYNLTELGISDFAKIQNFRLEFDDKGLIKLSHYELIEKVNNGFNVYKVRYSIDDKKYDISKSTFEKWDQYYQLVEAKGFFESLSFIILNDNVVTAGNGNQVFSSGWNVSYNILDQEKFLVENKTIRNIEDFDLPITGYYINFNGVHYIFN</sequence>
<organism evidence="2 3">
    <name type="scientific">Anaerobacillus arseniciselenatis</name>
    <dbReference type="NCBI Taxonomy" id="85682"/>
    <lineage>
        <taxon>Bacteria</taxon>
        <taxon>Bacillati</taxon>
        <taxon>Bacillota</taxon>
        <taxon>Bacilli</taxon>
        <taxon>Bacillales</taxon>
        <taxon>Bacillaceae</taxon>
        <taxon>Anaerobacillus</taxon>
    </lineage>
</organism>
<keyword evidence="3" id="KW-1185">Reference proteome</keyword>
<accession>A0A1S2LF24</accession>
<evidence type="ECO:0000313" key="3">
    <source>
        <dbReference type="Proteomes" id="UP000180098"/>
    </source>
</evidence>
<evidence type="ECO:0000313" key="2">
    <source>
        <dbReference type="EMBL" id="OIJ10653.1"/>
    </source>
</evidence>
<gene>
    <name evidence="2" type="ORF">BKP35_13265</name>
</gene>
<evidence type="ECO:0000256" key="1">
    <source>
        <dbReference type="SAM" id="Phobius"/>
    </source>
</evidence>
<dbReference type="OrthoDB" id="1650379at2"/>
<dbReference type="AlphaFoldDB" id="A0A1S2LF24"/>
<proteinExistence type="predicted"/>
<keyword evidence="1" id="KW-0812">Transmembrane</keyword>
<comment type="caution">
    <text evidence="2">The sequence shown here is derived from an EMBL/GenBank/DDBJ whole genome shotgun (WGS) entry which is preliminary data.</text>
</comment>
<name>A0A1S2LF24_9BACI</name>
<reference evidence="2 3" key="1">
    <citation type="submission" date="2016-10" db="EMBL/GenBank/DDBJ databases">
        <title>Draft genome sequences of four alkaliphilic bacteria belonging to the Anaerobacillus genus.</title>
        <authorList>
            <person name="Bassil N.M."/>
            <person name="Lloyd J.R."/>
        </authorList>
    </citation>
    <scope>NUCLEOTIDE SEQUENCE [LARGE SCALE GENOMIC DNA]</scope>
    <source>
        <strain evidence="2 3">DSM 15340</strain>
    </source>
</reference>